<organism evidence="2 3">
    <name type="scientific">Amycolatopsis balhimycina DSM 5908</name>
    <dbReference type="NCBI Taxonomy" id="1081091"/>
    <lineage>
        <taxon>Bacteria</taxon>
        <taxon>Bacillati</taxon>
        <taxon>Actinomycetota</taxon>
        <taxon>Actinomycetes</taxon>
        <taxon>Pseudonocardiales</taxon>
        <taxon>Pseudonocardiaceae</taxon>
        <taxon>Amycolatopsis</taxon>
    </lineage>
</organism>
<name>A0A428W3S2_AMYBA</name>
<evidence type="ECO:0000313" key="3">
    <source>
        <dbReference type="Proteomes" id="UP000286716"/>
    </source>
</evidence>
<gene>
    <name evidence="2" type="ORF">DMA12_35695</name>
</gene>
<protein>
    <recommendedName>
        <fullName evidence="1">Trypsin-co-occurring domain-containing protein</fullName>
    </recommendedName>
</protein>
<proteinExistence type="predicted"/>
<reference evidence="2 3" key="1">
    <citation type="submission" date="2018-05" db="EMBL/GenBank/DDBJ databases">
        <title>Evolution of GPA BGCs.</title>
        <authorList>
            <person name="Waglechner N."/>
            <person name="Wright G.D."/>
        </authorList>
    </citation>
    <scope>NUCLEOTIDE SEQUENCE [LARGE SCALE GENOMIC DNA]</scope>
    <source>
        <strain evidence="2 3">DSM 5908</strain>
    </source>
</reference>
<dbReference type="AlphaFoldDB" id="A0A428W3S2"/>
<dbReference type="Proteomes" id="UP000286716">
    <property type="component" value="Unassembled WGS sequence"/>
</dbReference>
<feature type="domain" description="Trypsin-co-occurring" evidence="1">
    <location>
        <begin position="20"/>
        <end position="111"/>
    </location>
</feature>
<accession>A0A428W3S2</accession>
<dbReference type="EMBL" id="QHHU01000066">
    <property type="protein sequence ID" value="RSM37687.1"/>
    <property type="molecule type" value="Genomic_DNA"/>
</dbReference>
<comment type="caution">
    <text evidence="2">The sequence shown here is derived from an EMBL/GenBank/DDBJ whole genome shotgun (WGS) entry which is preliminary data.</text>
</comment>
<sequence length="116" mass="12341">MVTEEYSQPTCPVHVPVEIEGRTLFVEVTPVGEQEDQEVAARLLGFTEFTDSLGALTVSVTDALLGGVRKIKPAKVAVEFGCEVGVESGQLTAILVKGTAKANPKVTLEWNPGEQS</sequence>
<dbReference type="InterPro" id="IPR045794">
    <property type="entry name" value="Trypco1"/>
</dbReference>
<dbReference type="NCBIfam" id="NF041216">
    <property type="entry name" value="CU044_2847_fam"/>
    <property type="match status" value="1"/>
</dbReference>
<keyword evidence="3" id="KW-1185">Reference proteome</keyword>
<dbReference type="OrthoDB" id="487187at2"/>
<evidence type="ECO:0000313" key="2">
    <source>
        <dbReference type="EMBL" id="RSM37687.1"/>
    </source>
</evidence>
<dbReference type="Pfam" id="PF19493">
    <property type="entry name" value="Trypco1"/>
    <property type="match status" value="1"/>
</dbReference>
<evidence type="ECO:0000259" key="1">
    <source>
        <dbReference type="Pfam" id="PF19493"/>
    </source>
</evidence>